<comment type="subcellular location">
    <subcellularLocation>
        <location evidence="1">Membrane</location>
        <topology evidence="1">Multi-pass membrane protein</topology>
    </subcellularLocation>
</comment>
<gene>
    <name evidence="6" type="ORF">SteCoe_17184</name>
</gene>
<proteinExistence type="predicted"/>
<evidence type="ECO:0000256" key="2">
    <source>
        <dbReference type="ARBA" id="ARBA00022692"/>
    </source>
</evidence>
<name>A0A1R2BZR7_9CILI</name>
<evidence type="ECO:0000256" key="1">
    <source>
        <dbReference type="ARBA" id="ARBA00004141"/>
    </source>
</evidence>
<evidence type="ECO:0000256" key="4">
    <source>
        <dbReference type="ARBA" id="ARBA00023136"/>
    </source>
</evidence>
<keyword evidence="2 5" id="KW-0812">Transmembrane</keyword>
<feature type="transmembrane region" description="Helical" evidence="5">
    <location>
        <begin position="6"/>
        <end position="29"/>
    </location>
</feature>
<protein>
    <recommendedName>
        <fullName evidence="8">G-protein coupled receptors family 1 profile domain-containing protein</fullName>
    </recommendedName>
</protein>
<feature type="transmembrane region" description="Helical" evidence="5">
    <location>
        <begin position="197"/>
        <end position="222"/>
    </location>
</feature>
<keyword evidence="4 5" id="KW-0472">Membrane</keyword>
<dbReference type="EMBL" id="MPUH01000350">
    <property type="protein sequence ID" value="OMJ82165.1"/>
    <property type="molecule type" value="Genomic_DNA"/>
</dbReference>
<keyword evidence="3 5" id="KW-1133">Transmembrane helix</keyword>
<dbReference type="GO" id="GO:0004930">
    <property type="term" value="F:G protein-coupled receptor activity"/>
    <property type="evidence" value="ECO:0007669"/>
    <property type="project" value="TreeGrafter"/>
</dbReference>
<evidence type="ECO:0000313" key="6">
    <source>
        <dbReference type="EMBL" id="OMJ82165.1"/>
    </source>
</evidence>
<reference evidence="6 7" key="1">
    <citation type="submission" date="2016-11" db="EMBL/GenBank/DDBJ databases">
        <title>The macronuclear genome of Stentor coeruleus: a giant cell with tiny introns.</title>
        <authorList>
            <person name="Slabodnick M."/>
            <person name="Ruby J.G."/>
            <person name="Reiff S.B."/>
            <person name="Swart E.C."/>
            <person name="Gosai S."/>
            <person name="Prabakaran S."/>
            <person name="Witkowska E."/>
            <person name="Larue G.E."/>
            <person name="Fisher S."/>
            <person name="Freeman R.M."/>
            <person name="Gunawardena J."/>
            <person name="Chu W."/>
            <person name="Stover N.A."/>
            <person name="Gregory B.D."/>
            <person name="Nowacki M."/>
            <person name="Derisi J."/>
            <person name="Roy S.W."/>
            <person name="Marshall W.F."/>
            <person name="Sood P."/>
        </authorList>
    </citation>
    <scope>NUCLEOTIDE SEQUENCE [LARGE SCALE GENOMIC DNA]</scope>
    <source>
        <strain evidence="6">WM001</strain>
    </source>
</reference>
<feature type="transmembrane region" description="Helical" evidence="5">
    <location>
        <begin position="76"/>
        <end position="96"/>
    </location>
</feature>
<dbReference type="PANTHER" id="PTHR23112">
    <property type="entry name" value="G PROTEIN-COUPLED RECEPTOR 157-RELATED"/>
    <property type="match status" value="1"/>
</dbReference>
<accession>A0A1R2BZR7</accession>
<feature type="transmembrane region" description="Helical" evidence="5">
    <location>
        <begin position="149"/>
        <end position="170"/>
    </location>
</feature>
<dbReference type="Proteomes" id="UP000187209">
    <property type="component" value="Unassembled WGS sequence"/>
</dbReference>
<dbReference type="GO" id="GO:0005886">
    <property type="term" value="C:plasma membrane"/>
    <property type="evidence" value="ECO:0007669"/>
    <property type="project" value="TreeGrafter"/>
</dbReference>
<dbReference type="PANTHER" id="PTHR23112:SF0">
    <property type="entry name" value="TRANSMEMBRANE PROTEIN 116"/>
    <property type="match status" value="1"/>
</dbReference>
<evidence type="ECO:0008006" key="8">
    <source>
        <dbReference type="Google" id="ProtNLM"/>
    </source>
</evidence>
<evidence type="ECO:0000313" key="7">
    <source>
        <dbReference type="Proteomes" id="UP000187209"/>
    </source>
</evidence>
<evidence type="ECO:0000256" key="3">
    <source>
        <dbReference type="ARBA" id="ARBA00022989"/>
    </source>
</evidence>
<dbReference type="AlphaFoldDB" id="A0A1R2BZR7"/>
<evidence type="ECO:0000256" key="5">
    <source>
        <dbReference type="SAM" id="Phobius"/>
    </source>
</evidence>
<keyword evidence="7" id="KW-1185">Reference proteome</keyword>
<feature type="transmembrane region" description="Helical" evidence="5">
    <location>
        <begin position="234"/>
        <end position="251"/>
    </location>
</feature>
<organism evidence="6 7">
    <name type="scientific">Stentor coeruleus</name>
    <dbReference type="NCBI Taxonomy" id="5963"/>
    <lineage>
        <taxon>Eukaryota</taxon>
        <taxon>Sar</taxon>
        <taxon>Alveolata</taxon>
        <taxon>Ciliophora</taxon>
        <taxon>Postciliodesmatophora</taxon>
        <taxon>Heterotrichea</taxon>
        <taxon>Heterotrichida</taxon>
        <taxon>Stentoridae</taxon>
        <taxon>Stentor</taxon>
    </lineage>
</organism>
<dbReference type="GO" id="GO:0007189">
    <property type="term" value="P:adenylate cyclase-activating G protein-coupled receptor signaling pathway"/>
    <property type="evidence" value="ECO:0007669"/>
    <property type="project" value="TreeGrafter"/>
</dbReference>
<feature type="transmembrane region" description="Helical" evidence="5">
    <location>
        <begin position="49"/>
        <end position="70"/>
    </location>
</feature>
<feature type="transmembrane region" description="Helical" evidence="5">
    <location>
        <begin position="116"/>
        <end position="137"/>
    </location>
</feature>
<comment type="caution">
    <text evidence="6">The sequence shown here is derived from an EMBL/GenBank/DDBJ whole genome shotgun (WGS) entry which is preliminary data.</text>
</comment>
<sequence>MVEASVEIASILLVCLSLILSFLLLLLLLRVNYKDCTIRMRIILTVYDILLEFSNILFFTSNLSLLFTIVLEMLYLYSRIIHAMVIFYISYALHYIIVKKENNTNQIPKMIKNFMIISNALAIILAILGVILLYSGLFVGEKVIIIGEIYYAATFLPNILLFVVVLYYYVRIRRKLKNEVQSSLLQNVAKRFFAKRLILYPIVYMLMIIGYTVYYFFTYFVLDSSSSYVMRGDRFIFIIYPLINSLLYGYTTRSKSYLWALCIKDTEYQEQLKEIQFLEENNLIPPLFYFELIEINPRDVIE</sequence>